<feature type="transmembrane region" description="Helical" evidence="1">
    <location>
        <begin position="229"/>
        <end position="247"/>
    </location>
</feature>
<proteinExistence type="predicted"/>
<reference evidence="2" key="2">
    <citation type="submission" date="2020-09" db="EMBL/GenBank/DDBJ databases">
        <authorList>
            <person name="Sun Q."/>
            <person name="Ohkuma M."/>
        </authorList>
    </citation>
    <scope>NUCLEOTIDE SEQUENCE</scope>
    <source>
        <strain evidence="2">JCM 31740</strain>
    </source>
</reference>
<feature type="transmembrane region" description="Helical" evidence="1">
    <location>
        <begin position="427"/>
        <end position="446"/>
    </location>
</feature>
<dbReference type="EMBL" id="BMQS01000006">
    <property type="protein sequence ID" value="GGT92760.1"/>
    <property type="molecule type" value="Genomic_DNA"/>
</dbReference>
<protein>
    <submittedName>
        <fullName evidence="2">Uncharacterized protein</fullName>
    </submittedName>
</protein>
<reference evidence="2" key="1">
    <citation type="journal article" date="2014" name="Int. J. Syst. Evol. Microbiol.">
        <title>Complete genome sequence of Corynebacterium casei LMG S-19264T (=DSM 44701T), isolated from a smear-ripened cheese.</title>
        <authorList>
            <consortium name="US DOE Joint Genome Institute (JGI-PGF)"/>
            <person name="Walter F."/>
            <person name="Albersmeier A."/>
            <person name="Kalinowski J."/>
            <person name="Ruckert C."/>
        </authorList>
    </citation>
    <scope>NUCLEOTIDE SEQUENCE</scope>
    <source>
        <strain evidence="2">JCM 31740</strain>
    </source>
</reference>
<dbReference type="AlphaFoldDB" id="A0A830GY54"/>
<gene>
    <name evidence="2" type="ORF">GCM10007116_08170</name>
</gene>
<keyword evidence="1" id="KW-0472">Membrane</keyword>
<feature type="transmembrane region" description="Helical" evidence="1">
    <location>
        <begin position="66"/>
        <end position="84"/>
    </location>
</feature>
<keyword evidence="1" id="KW-0812">Transmembrane</keyword>
<name>A0A830GY54_9CREN</name>
<feature type="transmembrane region" description="Helical" evidence="1">
    <location>
        <begin position="91"/>
        <end position="109"/>
    </location>
</feature>
<feature type="transmembrane region" description="Helical" evidence="1">
    <location>
        <begin position="319"/>
        <end position="339"/>
    </location>
</feature>
<evidence type="ECO:0000313" key="2">
    <source>
        <dbReference type="EMBL" id="GGT92760.1"/>
    </source>
</evidence>
<sequence length="827" mass="91181">MMPKKAEVVAFLAVLIVILLSVRNTLFTHINEGFIAYWPNVLTGPEVRYAIEPIVGYNPLSGVTGGANWGLYVYWSFLYLLYLAGVKGVPLLNQVQVGLVMGAQLLGLWYLAEQALRTFHVELSYVKRIAFKSSASLLFFLNPLVMVTNSSFFDFNFGNLLLIYVLLKIFSSVETKLTWKDFTKMGLALGVSFTMDPRYGVWDPLVMLLVYLGLVAVGKLKPLTGFKDVIYPLLVSVPFVVVTYFTYVYGSSSISAPFLRVSNLGTIGFFSANASFLYLLMSLGSWWPSVLFAPLNILWTKQFQYVGYNGVLIFTSTPWNAALISLLFMFYALAFAAVLTRRFRHVTVPLWLANAFFLAYEAGTNFPVRAFTYWVEEAPRLIPVMGGIFSTTSALPYFAAYAVGVALITLLTWVTLYELLKLEGGKWVGILALVLVAASLASWEFFDGQYFPGSPVTSGFTSPPQGIFEPVQPPQYWLNAYNYVAQRWNQTVSYALYSGWFHTWANRFIGGVVWPGVAANPNTNFSLLSDAFSQSRLLLPFFAVYGIRYPVVDDTTFFPQTGGLLAFERSHLPVAYNGSGEVLVFDVQGAHLVYGAREALRINGTQLQALDYLSELMPFTNWTPPVIVPPSYNGSGALSVTEGETVNGSVILIVNSSNSRLEVNATPGRYYVYTENVTSNTVTPLSCRVVLSSGGTLDIDAGNFTVIVSPVPLSELRSVGLNFSYYPLTSTFEVNASGTKFVTFVPFNYLTVRGGELLGMNVMGLPVIDATGSLTLTPPHAEYVEALVLGGVIFLNLLAIYAFVAILRGFKAIETKETSPHRSSNEG</sequence>
<dbReference type="Proteomes" id="UP000616143">
    <property type="component" value="Unassembled WGS sequence"/>
</dbReference>
<feature type="transmembrane region" description="Helical" evidence="1">
    <location>
        <begin position="199"/>
        <end position="217"/>
    </location>
</feature>
<keyword evidence="1" id="KW-1133">Transmembrane helix</keyword>
<feature type="transmembrane region" description="Helical" evidence="1">
    <location>
        <begin position="786"/>
        <end position="807"/>
    </location>
</feature>
<organism evidence="2 3">
    <name type="scientific">Sulfodiicoccus acidiphilus</name>
    <dbReference type="NCBI Taxonomy" id="1670455"/>
    <lineage>
        <taxon>Archaea</taxon>
        <taxon>Thermoproteota</taxon>
        <taxon>Thermoprotei</taxon>
        <taxon>Sulfolobales</taxon>
        <taxon>Sulfolobaceae</taxon>
        <taxon>Sulfodiicoccus</taxon>
    </lineage>
</organism>
<feature type="transmembrane region" description="Helical" evidence="1">
    <location>
        <begin position="395"/>
        <end position="420"/>
    </location>
</feature>
<evidence type="ECO:0000313" key="3">
    <source>
        <dbReference type="Proteomes" id="UP000616143"/>
    </source>
</evidence>
<accession>A0A830GY54</accession>
<comment type="caution">
    <text evidence="2">The sequence shown here is derived from an EMBL/GenBank/DDBJ whole genome shotgun (WGS) entry which is preliminary data.</text>
</comment>
<evidence type="ECO:0000256" key="1">
    <source>
        <dbReference type="SAM" id="Phobius"/>
    </source>
</evidence>
<feature type="transmembrane region" description="Helical" evidence="1">
    <location>
        <begin position="351"/>
        <end position="375"/>
    </location>
</feature>